<evidence type="ECO:0000313" key="14">
    <source>
        <dbReference type="Proteomes" id="UP000521676"/>
    </source>
</evidence>
<proteinExistence type="predicted"/>
<dbReference type="PANTHER" id="PTHR33908">
    <property type="entry name" value="MANNOSYLTRANSFERASE YKCB-RELATED"/>
    <property type="match status" value="1"/>
</dbReference>
<feature type="domain" description="Glycosyltransferase RgtA/B/C/D-like" evidence="10">
    <location>
        <begin position="87"/>
        <end position="245"/>
    </location>
</feature>
<dbReference type="EMBL" id="CP128399">
    <property type="protein sequence ID" value="WJW66163.1"/>
    <property type="molecule type" value="Genomic_DNA"/>
</dbReference>
<keyword evidence="6 9" id="KW-1133">Transmembrane helix</keyword>
<evidence type="ECO:0000259" key="10">
    <source>
        <dbReference type="Pfam" id="PF13231"/>
    </source>
</evidence>
<dbReference type="Pfam" id="PF13231">
    <property type="entry name" value="PMT_2"/>
    <property type="match status" value="1"/>
</dbReference>
<evidence type="ECO:0000256" key="8">
    <source>
        <dbReference type="SAM" id="MobiDB-lite"/>
    </source>
</evidence>
<keyword evidence="5 9" id="KW-0812">Transmembrane</keyword>
<feature type="transmembrane region" description="Helical" evidence="9">
    <location>
        <begin position="163"/>
        <end position="180"/>
    </location>
</feature>
<dbReference type="InterPro" id="IPR050297">
    <property type="entry name" value="LipidA_mod_glycosyltrf_83"/>
</dbReference>
<feature type="transmembrane region" description="Helical" evidence="9">
    <location>
        <begin position="591"/>
        <end position="609"/>
    </location>
</feature>
<evidence type="ECO:0000256" key="3">
    <source>
        <dbReference type="ARBA" id="ARBA00022676"/>
    </source>
</evidence>
<dbReference type="GO" id="GO:0005886">
    <property type="term" value="C:plasma membrane"/>
    <property type="evidence" value="ECO:0007669"/>
    <property type="project" value="UniProtKB-SubCell"/>
</dbReference>
<dbReference type="PANTHER" id="PTHR33908:SF3">
    <property type="entry name" value="UNDECAPRENYL PHOSPHATE-ALPHA-4-AMINO-4-DEOXY-L-ARABINOSE ARABINOSYL TRANSFERASE"/>
    <property type="match status" value="1"/>
</dbReference>
<dbReference type="RefSeq" id="WP_341468044.1">
    <property type="nucleotide sequence ID" value="NZ_CP128399.1"/>
</dbReference>
<feature type="transmembrane region" description="Helical" evidence="9">
    <location>
        <begin position="466"/>
        <end position="488"/>
    </location>
</feature>
<evidence type="ECO:0000313" key="13">
    <source>
        <dbReference type="EMBL" id="WJW66163.1"/>
    </source>
</evidence>
<feature type="transmembrane region" description="Helical" evidence="9">
    <location>
        <begin position="495"/>
        <end position="516"/>
    </location>
</feature>
<feature type="compositionally biased region" description="Low complexity" evidence="8">
    <location>
        <begin position="287"/>
        <end position="320"/>
    </location>
</feature>
<feature type="transmembrane region" description="Helical" evidence="9">
    <location>
        <begin position="29"/>
        <end position="49"/>
    </location>
</feature>
<feature type="transmembrane region" description="Helical" evidence="9">
    <location>
        <begin position="348"/>
        <end position="364"/>
    </location>
</feature>
<accession>A0A8T7LTV5</accession>
<name>A0A8T7LTV5_9CHLR</name>
<feature type="domain" description="Putative mannosyltransferase YkcA/B-like C-terminal" evidence="11">
    <location>
        <begin position="641"/>
        <end position="729"/>
    </location>
</feature>
<keyword evidence="4" id="KW-0808">Transferase</keyword>
<evidence type="ECO:0000256" key="6">
    <source>
        <dbReference type="ARBA" id="ARBA00022989"/>
    </source>
</evidence>
<sequence>MSILQETKQETKIENQVKQRTARNNAIPWRWVSLGGILFLSAILNLALLKADYYTNEYYSAAVRSMLQNWHNFFFNAYDPGGFITIDKPPVALWFQTASAWLVGYNGVSLILPSALAGVGSVALLYHMVSRYFGTIAGLASAFILAITPIFVVMSRHNNPESLLIFFMLVGAWALSRATAKGSIAWLSLSTAMIGVAFNIKMLEAFIVLPAFYLVYLLLAPVKWWKRIIHLVLSTIVLAAVSLSWAVAVDLTPADQRPYIGSSSTNSVLNLIFDYNGLNRIESQSTGNSNGNPPGGFNQPRGNQPPNGFQPPVNNGNVRPGNGGGMNGVIAGQAGPFRMFDSSLAGEAGWLLPLSLAGIVLAAIQYRRRFPAGQIRRQRYQNLLLWSGWLLTFMVVFSIAGGIFHSYYLVMLSPGIAALGGISLEALWYAYRKGSWQRLLLPVVFLATALFQFNILSMYSDWNRTLSLTVFGIELICVVALLALPALVRPLSNKLTNLITGVGFAGLCATPLAWSINAVLNKSYTNETLPTALPTGSNTSSGGINLLNNLLKNWNMWLTILIVALVSLVVMPLLVRFVFKNARILQTYGKALTIVALIIITSLGISLSFKALPPASANNTAPVSSGMIGNPTMELKATNQLLAYLEANRANSTYLLVTTSSQNASAIIINTGQPVMALGGFMGSDQTVTVQQFAQMVKNNEVRFVLLDSSGGIGRGNNSQSVTGWVQQNCSTISSQVWSSGTSATSQGQLYKCAA</sequence>
<dbReference type="InterPro" id="IPR056785">
    <property type="entry name" value="YkcA/B-like_C"/>
</dbReference>
<keyword evidence="15" id="KW-1185">Reference proteome</keyword>
<keyword evidence="2" id="KW-1003">Cell membrane</keyword>
<dbReference type="Pfam" id="PF24878">
    <property type="entry name" value="YkcB_C"/>
    <property type="match status" value="1"/>
</dbReference>
<feature type="transmembrane region" description="Helical" evidence="9">
    <location>
        <begin position="556"/>
        <end position="579"/>
    </location>
</feature>
<evidence type="ECO:0000256" key="1">
    <source>
        <dbReference type="ARBA" id="ARBA00004651"/>
    </source>
</evidence>
<protein>
    <submittedName>
        <fullName evidence="12">Glycosyltransferase family 39 protein</fullName>
    </submittedName>
</protein>
<evidence type="ECO:0000256" key="5">
    <source>
        <dbReference type="ARBA" id="ARBA00022692"/>
    </source>
</evidence>
<keyword evidence="7 9" id="KW-0472">Membrane</keyword>
<dbReference type="GO" id="GO:0016763">
    <property type="term" value="F:pentosyltransferase activity"/>
    <property type="evidence" value="ECO:0007669"/>
    <property type="project" value="TreeGrafter"/>
</dbReference>
<evidence type="ECO:0000256" key="7">
    <source>
        <dbReference type="ARBA" id="ARBA00023136"/>
    </source>
</evidence>
<feature type="transmembrane region" description="Helical" evidence="9">
    <location>
        <begin position="192"/>
        <end position="216"/>
    </location>
</feature>
<feature type="transmembrane region" description="Helical" evidence="9">
    <location>
        <begin position="228"/>
        <end position="248"/>
    </location>
</feature>
<dbReference type="Proteomes" id="UP000521676">
    <property type="component" value="Unassembled WGS sequence"/>
</dbReference>
<feature type="transmembrane region" description="Helical" evidence="9">
    <location>
        <begin position="384"/>
        <end position="404"/>
    </location>
</feature>
<feature type="region of interest" description="Disordered" evidence="8">
    <location>
        <begin position="283"/>
        <end position="325"/>
    </location>
</feature>
<organism evidence="12 14">
    <name type="scientific">Candidatus Chlorohelix allophototropha</name>
    <dbReference type="NCBI Taxonomy" id="3003348"/>
    <lineage>
        <taxon>Bacteria</taxon>
        <taxon>Bacillati</taxon>
        <taxon>Chloroflexota</taxon>
        <taxon>Chloroflexia</taxon>
        <taxon>Candidatus Chloroheliales</taxon>
        <taxon>Candidatus Chloroheliaceae</taxon>
        <taxon>Candidatus Chlorohelix</taxon>
    </lineage>
</organism>
<reference evidence="12 14" key="1">
    <citation type="submission" date="2020-06" db="EMBL/GenBank/DDBJ databases">
        <title>Anoxygenic phototrophic Chloroflexota member uses a Type I reaction center.</title>
        <authorList>
            <person name="Tsuji J.M."/>
            <person name="Shaw N.A."/>
            <person name="Nagashima S."/>
            <person name="Venkiteswaran J."/>
            <person name="Schiff S.L."/>
            <person name="Hanada S."/>
            <person name="Tank M."/>
            <person name="Neufeld J.D."/>
        </authorList>
    </citation>
    <scope>NUCLEOTIDE SEQUENCE [LARGE SCALE GENOMIC DNA]</scope>
    <source>
        <strain evidence="12">L227-S17</strain>
    </source>
</reference>
<reference evidence="13" key="2">
    <citation type="journal article" date="2024" name="Nature">
        <title>Anoxygenic phototroph of the Chloroflexota uses a type I reaction centre.</title>
        <authorList>
            <person name="Tsuji J.M."/>
            <person name="Shaw N.A."/>
            <person name="Nagashima S."/>
            <person name="Venkiteswaran J.J."/>
            <person name="Schiff S.L."/>
            <person name="Watanabe T."/>
            <person name="Fukui M."/>
            <person name="Hanada S."/>
            <person name="Tank M."/>
            <person name="Neufeld J.D."/>
        </authorList>
    </citation>
    <scope>NUCLEOTIDE SEQUENCE</scope>
    <source>
        <strain evidence="13">L227-S17</strain>
    </source>
</reference>
<dbReference type="InterPro" id="IPR038731">
    <property type="entry name" value="RgtA/B/C-like"/>
</dbReference>
<comment type="subcellular location">
    <subcellularLocation>
        <location evidence="1">Cell membrane</location>
        <topology evidence="1">Multi-pass membrane protein</topology>
    </subcellularLocation>
</comment>
<dbReference type="AlphaFoldDB" id="A0A8T7LTV5"/>
<dbReference type="Proteomes" id="UP001431572">
    <property type="component" value="Chromosome 1"/>
</dbReference>
<feature type="transmembrane region" description="Helical" evidence="9">
    <location>
        <begin position="103"/>
        <end position="126"/>
    </location>
</feature>
<dbReference type="EMBL" id="JACATZ010000001">
    <property type="protein sequence ID" value="NWJ44267.1"/>
    <property type="molecule type" value="Genomic_DNA"/>
</dbReference>
<evidence type="ECO:0000256" key="9">
    <source>
        <dbReference type="SAM" id="Phobius"/>
    </source>
</evidence>
<feature type="transmembrane region" description="Helical" evidence="9">
    <location>
        <begin position="439"/>
        <end position="460"/>
    </location>
</feature>
<evidence type="ECO:0000313" key="12">
    <source>
        <dbReference type="EMBL" id="NWJ44267.1"/>
    </source>
</evidence>
<keyword evidence="3" id="KW-0328">Glycosyltransferase</keyword>
<gene>
    <name evidence="12" type="ORF">HXX08_00165</name>
    <name evidence="13" type="ORF">OZ401_001952</name>
</gene>
<evidence type="ECO:0000313" key="15">
    <source>
        <dbReference type="Proteomes" id="UP001431572"/>
    </source>
</evidence>
<dbReference type="GO" id="GO:0010041">
    <property type="term" value="P:response to iron(III) ion"/>
    <property type="evidence" value="ECO:0007669"/>
    <property type="project" value="TreeGrafter"/>
</dbReference>
<dbReference type="GO" id="GO:0009103">
    <property type="term" value="P:lipopolysaccharide biosynthetic process"/>
    <property type="evidence" value="ECO:0007669"/>
    <property type="project" value="UniProtKB-ARBA"/>
</dbReference>
<feature type="transmembrane region" description="Helical" evidence="9">
    <location>
        <begin position="410"/>
        <end position="430"/>
    </location>
</feature>
<evidence type="ECO:0000256" key="4">
    <source>
        <dbReference type="ARBA" id="ARBA00022679"/>
    </source>
</evidence>
<evidence type="ECO:0000256" key="2">
    <source>
        <dbReference type="ARBA" id="ARBA00022475"/>
    </source>
</evidence>
<feature type="transmembrane region" description="Helical" evidence="9">
    <location>
        <begin position="132"/>
        <end position="154"/>
    </location>
</feature>
<evidence type="ECO:0000259" key="11">
    <source>
        <dbReference type="Pfam" id="PF24878"/>
    </source>
</evidence>